<dbReference type="EMBL" id="LR798235">
    <property type="protein sequence ID" value="CAB5212546.1"/>
    <property type="molecule type" value="Genomic_DNA"/>
</dbReference>
<feature type="transmembrane region" description="Helical" evidence="1">
    <location>
        <begin position="20"/>
        <end position="42"/>
    </location>
</feature>
<evidence type="ECO:0000313" key="2">
    <source>
        <dbReference type="EMBL" id="CAB5212546.1"/>
    </source>
</evidence>
<organism evidence="2">
    <name type="scientific">uncultured Caudovirales phage</name>
    <dbReference type="NCBI Taxonomy" id="2100421"/>
    <lineage>
        <taxon>Viruses</taxon>
        <taxon>Duplodnaviria</taxon>
        <taxon>Heunggongvirae</taxon>
        <taxon>Uroviricota</taxon>
        <taxon>Caudoviricetes</taxon>
        <taxon>Peduoviridae</taxon>
        <taxon>Maltschvirus</taxon>
        <taxon>Maltschvirus maltsch</taxon>
    </lineage>
</organism>
<sequence length="109" mass="12023">MFAQAATTISDGPGWGAAEWVAILTGVSLVLGAITTLVVQVVKLRTENRDQHDQNARANAERFDELIGDVKQIGGDVRAVDAKVDARFDAVTDELHRHEAVHHRGKRRW</sequence>
<proteinExistence type="predicted"/>
<evidence type="ECO:0000256" key="1">
    <source>
        <dbReference type="SAM" id="Phobius"/>
    </source>
</evidence>
<reference evidence="2" key="1">
    <citation type="submission" date="2020-05" db="EMBL/GenBank/DDBJ databases">
        <authorList>
            <person name="Chiriac C."/>
            <person name="Salcher M."/>
            <person name="Ghai R."/>
            <person name="Kavagutti S V."/>
        </authorList>
    </citation>
    <scope>NUCLEOTIDE SEQUENCE</scope>
</reference>
<name>A0A6J7WIA3_9CAUD</name>
<keyword evidence="1" id="KW-1133">Transmembrane helix</keyword>
<keyword evidence="1" id="KW-0472">Membrane</keyword>
<keyword evidence="1" id="KW-0812">Transmembrane</keyword>
<gene>
    <name evidence="2" type="ORF">UFOVP196_28</name>
</gene>
<accession>A0A6J7WIA3</accession>
<protein>
    <submittedName>
        <fullName evidence="2">Uncharacterized protein</fullName>
    </submittedName>
</protein>